<protein>
    <submittedName>
        <fullName evidence="1">Uncharacterized protein</fullName>
    </submittedName>
</protein>
<organism evidence="1 2">
    <name type="scientific">Pieris macdunnoughi</name>
    <dbReference type="NCBI Taxonomy" id="345717"/>
    <lineage>
        <taxon>Eukaryota</taxon>
        <taxon>Metazoa</taxon>
        <taxon>Ecdysozoa</taxon>
        <taxon>Arthropoda</taxon>
        <taxon>Hexapoda</taxon>
        <taxon>Insecta</taxon>
        <taxon>Pterygota</taxon>
        <taxon>Neoptera</taxon>
        <taxon>Endopterygota</taxon>
        <taxon>Lepidoptera</taxon>
        <taxon>Glossata</taxon>
        <taxon>Ditrysia</taxon>
        <taxon>Papilionoidea</taxon>
        <taxon>Pieridae</taxon>
        <taxon>Pierinae</taxon>
        <taxon>Pieris</taxon>
    </lineage>
</organism>
<evidence type="ECO:0000313" key="1">
    <source>
        <dbReference type="EMBL" id="CAF4866445.1"/>
    </source>
</evidence>
<reference evidence="1" key="1">
    <citation type="submission" date="2021-02" db="EMBL/GenBank/DDBJ databases">
        <authorList>
            <person name="Steward A R."/>
        </authorList>
    </citation>
    <scope>NUCLEOTIDE SEQUENCE</scope>
</reference>
<comment type="caution">
    <text evidence="1">The sequence shown here is derived from an EMBL/GenBank/DDBJ whole genome shotgun (WGS) entry which is preliminary data.</text>
</comment>
<keyword evidence="2" id="KW-1185">Reference proteome</keyword>
<sequence>MLQLRCSRANCSRACRWPAVNLGPVAGLFGVRLASFRLLLAIHSLTAIPRTRLSSPCTSTPVRCRFRREVETMKRSSRSEVQRLRLVVGLRVNAPVSCLSSVYSGYSRLTQVKLGSDYSLTESLLQ</sequence>
<name>A0A821T0K6_9NEOP</name>
<dbReference type="EMBL" id="CAJOBZ010000022">
    <property type="protein sequence ID" value="CAF4866445.1"/>
    <property type="molecule type" value="Genomic_DNA"/>
</dbReference>
<dbReference type="AlphaFoldDB" id="A0A821T0K6"/>
<accession>A0A821T0K6</accession>
<evidence type="ECO:0000313" key="2">
    <source>
        <dbReference type="Proteomes" id="UP000663880"/>
    </source>
</evidence>
<proteinExistence type="predicted"/>
<gene>
    <name evidence="1" type="ORF">PMACD_LOCUS8368</name>
</gene>
<dbReference type="Proteomes" id="UP000663880">
    <property type="component" value="Unassembled WGS sequence"/>
</dbReference>